<dbReference type="InterPro" id="IPR011991">
    <property type="entry name" value="ArsR-like_HTH"/>
</dbReference>
<dbReference type="Proteomes" id="UP000626656">
    <property type="component" value="Unassembled WGS sequence"/>
</dbReference>
<proteinExistence type="predicted"/>
<name>A0ABN7GBQ7_9GAMM</name>
<comment type="caution">
    <text evidence="1">The sequence shown here is derived from an EMBL/GenBank/DDBJ whole genome shotgun (WGS) entry which is preliminary data.</text>
</comment>
<reference evidence="1 2" key="1">
    <citation type="submission" date="2020-05" db="EMBL/GenBank/DDBJ databases">
        <authorList>
            <person name="Petersen J."/>
            <person name="Sayavedra L."/>
        </authorList>
    </citation>
    <scope>NUCLEOTIDE SEQUENCE [LARGE SCALE GENOMIC DNA]</scope>
    <source>
        <strain evidence="1">B azoricus SOX ET2 1586I</strain>
    </source>
</reference>
<evidence type="ECO:0008006" key="3">
    <source>
        <dbReference type="Google" id="ProtNLM"/>
    </source>
</evidence>
<feature type="non-terminal residue" evidence="1">
    <location>
        <position position="203"/>
    </location>
</feature>
<protein>
    <recommendedName>
        <fullName evidence="3">Helix-turn-helix type 11 domain-containing protein</fullName>
    </recommendedName>
</protein>
<dbReference type="Pfam" id="PF13412">
    <property type="entry name" value="HTH_24"/>
    <property type="match status" value="1"/>
</dbReference>
<gene>
    <name evidence="1" type="ORF">AZO1586I_1552</name>
</gene>
<dbReference type="InterPro" id="IPR036390">
    <property type="entry name" value="WH_DNA-bd_sf"/>
</dbReference>
<dbReference type="SUPFAM" id="SSF46785">
    <property type="entry name" value="Winged helix' DNA-binding domain"/>
    <property type="match status" value="1"/>
</dbReference>
<dbReference type="InterPro" id="IPR036388">
    <property type="entry name" value="WH-like_DNA-bd_sf"/>
</dbReference>
<dbReference type="CDD" id="cd00090">
    <property type="entry name" value="HTH_ARSR"/>
    <property type="match status" value="1"/>
</dbReference>
<organism evidence="1 2">
    <name type="scientific">Bathymodiolus thermophilus thioautotrophic gill symbiont</name>
    <dbReference type="NCBI Taxonomy" id="2360"/>
    <lineage>
        <taxon>Bacteria</taxon>
        <taxon>Pseudomonadati</taxon>
        <taxon>Pseudomonadota</taxon>
        <taxon>Gammaproteobacteria</taxon>
        <taxon>sulfur-oxidizing symbionts</taxon>
    </lineage>
</organism>
<dbReference type="RefSeq" id="WP_202784426.1">
    <property type="nucleotide sequence ID" value="NZ_CAHJWF010000314.1"/>
</dbReference>
<sequence length="203" mass="23628">MNNVDKKNNTRHQILKYIQDSNMVNPTEIGTHFDISRQMVHRHLKSLVEADKIKKIGSAPKVFYAVINKDTTIADYQLDIKTQNIIVKDFFFIEPTGEELSGINGFEKWCSKRGFDINRKANEFRQVIEKYQKKKKNDLLDASKKINKTFGNNCCVDKLFYFEFYAVEIFGKTRMGQKLLYAKQGKSRAKMKEIASLIRNSIV</sequence>
<dbReference type="EMBL" id="CAHJWF010000314">
    <property type="protein sequence ID" value="CAB5506032.1"/>
    <property type="molecule type" value="Genomic_DNA"/>
</dbReference>
<keyword evidence="2" id="KW-1185">Reference proteome</keyword>
<evidence type="ECO:0000313" key="2">
    <source>
        <dbReference type="Proteomes" id="UP000626656"/>
    </source>
</evidence>
<dbReference type="Gene3D" id="1.10.10.10">
    <property type="entry name" value="Winged helix-like DNA-binding domain superfamily/Winged helix DNA-binding domain"/>
    <property type="match status" value="1"/>
</dbReference>
<accession>A0ABN7GBQ7</accession>
<evidence type="ECO:0000313" key="1">
    <source>
        <dbReference type="EMBL" id="CAB5506032.1"/>
    </source>
</evidence>